<proteinExistence type="predicted"/>
<dbReference type="Proteomes" id="UP000284514">
    <property type="component" value="Unassembled WGS sequence"/>
</dbReference>
<comment type="caution">
    <text evidence="2">The sequence shown here is derived from an EMBL/GenBank/DDBJ whole genome shotgun (WGS) entry which is preliminary data.</text>
</comment>
<evidence type="ECO:0000313" key="2">
    <source>
        <dbReference type="EMBL" id="RHC74849.1"/>
    </source>
</evidence>
<name>A0A414BJ20_BACUN</name>
<organism evidence="2 4">
    <name type="scientific">Bacteroides uniformis</name>
    <dbReference type="NCBI Taxonomy" id="820"/>
    <lineage>
        <taxon>Bacteria</taxon>
        <taxon>Pseudomonadati</taxon>
        <taxon>Bacteroidota</taxon>
        <taxon>Bacteroidia</taxon>
        <taxon>Bacteroidales</taxon>
        <taxon>Bacteroidaceae</taxon>
        <taxon>Bacteroides</taxon>
    </lineage>
</organism>
<dbReference type="EMBL" id="QSIF01000007">
    <property type="protein sequence ID" value="RHC74849.1"/>
    <property type="molecule type" value="Genomic_DNA"/>
</dbReference>
<evidence type="ECO:0000313" key="3">
    <source>
        <dbReference type="Proteomes" id="UP000283684"/>
    </source>
</evidence>
<evidence type="ECO:0000313" key="1">
    <source>
        <dbReference type="EMBL" id="RGZ50935.1"/>
    </source>
</evidence>
<dbReference type="EMBL" id="QSEE01000002">
    <property type="protein sequence ID" value="RGZ50935.1"/>
    <property type="molecule type" value="Genomic_DNA"/>
</dbReference>
<accession>A0A414BJ20</accession>
<sequence length="77" mass="8517">MKKSILVFGLGFLQKSLIEQCKSLGLYVVGMDITDDALLRDEVDAFEVVAGDDFEAHSPWQRNMLSAESCAQLPTSH</sequence>
<protein>
    <submittedName>
        <fullName evidence="2">Uncharacterized protein</fullName>
    </submittedName>
</protein>
<reference evidence="3 4" key="1">
    <citation type="submission" date="2018-08" db="EMBL/GenBank/DDBJ databases">
        <title>A genome reference for cultivated species of the human gut microbiota.</title>
        <authorList>
            <person name="Zou Y."/>
            <person name="Xue W."/>
            <person name="Luo G."/>
        </authorList>
    </citation>
    <scope>NUCLEOTIDE SEQUENCE [LARGE SCALE GENOMIC DNA]</scope>
    <source>
        <strain evidence="2 4">AM34-25</strain>
        <strain evidence="1 3">AM50-4</strain>
    </source>
</reference>
<evidence type="ECO:0000313" key="4">
    <source>
        <dbReference type="Proteomes" id="UP000284514"/>
    </source>
</evidence>
<dbReference type="Proteomes" id="UP000283684">
    <property type="component" value="Unassembled WGS sequence"/>
</dbReference>
<dbReference type="AlphaFoldDB" id="A0A414BJ20"/>
<gene>
    <name evidence="2" type="ORF">DW831_06755</name>
    <name evidence="1" type="ORF">DW988_03770</name>
</gene>